<dbReference type="Gene3D" id="1.10.10.10">
    <property type="entry name" value="Winged helix-like DNA-binding domain superfamily/Winged helix DNA-binding domain"/>
    <property type="match status" value="1"/>
</dbReference>
<dbReference type="SUPFAM" id="SSF46785">
    <property type="entry name" value="Winged helix' DNA-binding domain"/>
    <property type="match status" value="1"/>
</dbReference>
<dbReference type="GO" id="GO:0003677">
    <property type="term" value="F:DNA binding"/>
    <property type="evidence" value="ECO:0007669"/>
    <property type="project" value="UniProtKB-KW"/>
</dbReference>
<name>A0A1H3ZS08_9GAMM</name>
<dbReference type="SMART" id="SM00347">
    <property type="entry name" value="HTH_MARR"/>
    <property type="match status" value="1"/>
</dbReference>
<gene>
    <name evidence="5" type="ORF">SAMN02745729_102151</name>
</gene>
<keyword evidence="3" id="KW-0804">Transcription</keyword>
<dbReference type="PROSITE" id="PS01117">
    <property type="entry name" value="HTH_MARR_1"/>
    <property type="match status" value="1"/>
</dbReference>
<reference evidence="6" key="1">
    <citation type="submission" date="2016-10" db="EMBL/GenBank/DDBJ databases">
        <authorList>
            <person name="Varghese N."/>
            <person name="Submissions S."/>
        </authorList>
    </citation>
    <scope>NUCLEOTIDE SEQUENCE [LARGE SCALE GENOMIC DNA]</scope>
    <source>
        <strain evidence="6">DSM 11526</strain>
    </source>
</reference>
<organism evidence="5 6">
    <name type="scientific">Marinobacterium iners DSM 11526</name>
    <dbReference type="NCBI Taxonomy" id="1122198"/>
    <lineage>
        <taxon>Bacteria</taxon>
        <taxon>Pseudomonadati</taxon>
        <taxon>Pseudomonadota</taxon>
        <taxon>Gammaproteobacteria</taxon>
        <taxon>Oceanospirillales</taxon>
        <taxon>Oceanospirillaceae</taxon>
        <taxon>Marinobacterium</taxon>
    </lineage>
</organism>
<dbReference type="STRING" id="1122198.SAMN02745729_102151"/>
<dbReference type="InterPro" id="IPR023187">
    <property type="entry name" value="Tscrpt_reg_MarR-type_CS"/>
</dbReference>
<evidence type="ECO:0000256" key="1">
    <source>
        <dbReference type="ARBA" id="ARBA00023015"/>
    </source>
</evidence>
<evidence type="ECO:0000256" key="3">
    <source>
        <dbReference type="ARBA" id="ARBA00023163"/>
    </source>
</evidence>
<evidence type="ECO:0000313" key="6">
    <source>
        <dbReference type="Proteomes" id="UP000242469"/>
    </source>
</evidence>
<dbReference type="InterPro" id="IPR036390">
    <property type="entry name" value="WH_DNA-bd_sf"/>
</dbReference>
<feature type="domain" description="HTH marR-type" evidence="4">
    <location>
        <begin position="28"/>
        <end position="160"/>
    </location>
</feature>
<keyword evidence="2 5" id="KW-0238">DNA-binding</keyword>
<accession>A0A1H3ZS08</accession>
<dbReference type="GO" id="GO:0003700">
    <property type="term" value="F:DNA-binding transcription factor activity"/>
    <property type="evidence" value="ECO:0007669"/>
    <property type="project" value="InterPro"/>
</dbReference>
<dbReference type="AlphaFoldDB" id="A0A1H3ZS08"/>
<dbReference type="PANTHER" id="PTHR42756">
    <property type="entry name" value="TRANSCRIPTIONAL REGULATOR, MARR"/>
    <property type="match status" value="1"/>
</dbReference>
<proteinExistence type="predicted"/>
<protein>
    <submittedName>
        <fullName evidence="5">DNA-binding transcriptional regulator, MarR family</fullName>
    </submittedName>
</protein>
<keyword evidence="1" id="KW-0805">Transcription regulation</keyword>
<dbReference type="Pfam" id="PF01047">
    <property type="entry name" value="MarR"/>
    <property type="match status" value="1"/>
</dbReference>
<dbReference type="PROSITE" id="PS50995">
    <property type="entry name" value="HTH_MARR_2"/>
    <property type="match status" value="1"/>
</dbReference>
<dbReference type="Proteomes" id="UP000242469">
    <property type="component" value="Unassembled WGS sequence"/>
</dbReference>
<dbReference type="InterPro" id="IPR036388">
    <property type="entry name" value="WH-like_DNA-bd_sf"/>
</dbReference>
<dbReference type="EMBL" id="FNRJ01000002">
    <property type="protein sequence ID" value="SEA26546.1"/>
    <property type="molecule type" value="Genomic_DNA"/>
</dbReference>
<evidence type="ECO:0000259" key="4">
    <source>
        <dbReference type="PROSITE" id="PS50995"/>
    </source>
</evidence>
<evidence type="ECO:0000256" key="2">
    <source>
        <dbReference type="ARBA" id="ARBA00023125"/>
    </source>
</evidence>
<sequence>MQYFTNQAKKRDQFTPASGDLLSAMEKSQDALVLLRQIIRATDLHDKHLSRLTGLTMPQLMVMQTLRINGPLTIGMLAKEMNLAQATVTSILDRLERKELVRRERSHTDKRKVLACPTEAGLELLKSAPATLQDTFIREFEDMHDWEQSMIVASLERVSHILGAHHIDAAPMLDIGALDRSTENGVPDYLRDEQSPLKN</sequence>
<keyword evidence="6" id="KW-1185">Reference proteome</keyword>
<dbReference type="PANTHER" id="PTHR42756:SF1">
    <property type="entry name" value="TRANSCRIPTIONAL REPRESSOR OF EMRAB OPERON"/>
    <property type="match status" value="1"/>
</dbReference>
<evidence type="ECO:0000313" key="5">
    <source>
        <dbReference type="EMBL" id="SEA26546.1"/>
    </source>
</evidence>
<dbReference type="InterPro" id="IPR000835">
    <property type="entry name" value="HTH_MarR-typ"/>
</dbReference>